<protein>
    <submittedName>
        <fullName evidence="1">Uncharacterized protein</fullName>
    </submittedName>
</protein>
<comment type="caution">
    <text evidence="1">The sequence shown here is derived from an EMBL/GenBank/DDBJ whole genome shotgun (WGS) entry which is preliminary data.</text>
</comment>
<keyword evidence="2" id="KW-1185">Reference proteome</keyword>
<dbReference type="OrthoDB" id="682975at2759"/>
<evidence type="ECO:0000313" key="2">
    <source>
        <dbReference type="Proteomes" id="UP000636709"/>
    </source>
</evidence>
<accession>A0A835A048</accession>
<evidence type="ECO:0000313" key="1">
    <source>
        <dbReference type="EMBL" id="KAF8644203.1"/>
    </source>
</evidence>
<organism evidence="1 2">
    <name type="scientific">Digitaria exilis</name>
    <dbReference type="NCBI Taxonomy" id="1010633"/>
    <lineage>
        <taxon>Eukaryota</taxon>
        <taxon>Viridiplantae</taxon>
        <taxon>Streptophyta</taxon>
        <taxon>Embryophyta</taxon>
        <taxon>Tracheophyta</taxon>
        <taxon>Spermatophyta</taxon>
        <taxon>Magnoliopsida</taxon>
        <taxon>Liliopsida</taxon>
        <taxon>Poales</taxon>
        <taxon>Poaceae</taxon>
        <taxon>PACMAD clade</taxon>
        <taxon>Panicoideae</taxon>
        <taxon>Panicodae</taxon>
        <taxon>Paniceae</taxon>
        <taxon>Anthephorinae</taxon>
        <taxon>Digitaria</taxon>
    </lineage>
</organism>
<gene>
    <name evidence="1" type="ORF">HU200_066520</name>
</gene>
<dbReference type="Proteomes" id="UP000636709">
    <property type="component" value="Unassembled WGS sequence"/>
</dbReference>
<proteinExistence type="predicted"/>
<sequence length="138" mass="15765">MSEAIDTECGKDFESIGKLWLSKNNLVINIFTSAALWGLWKLRNFICFQKWALERCSISVPKDNWDADRLEDPLSSREHARLRAKAMQDEILGGKTWEVGELTNILEQNLPSFIMHITRREVGADQDQLAKSLAYPLG</sequence>
<dbReference type="AlphaFoldDB" id="A0A835A048"/>
<reference evidence="1" key="1">
    <citation type="submission" date="2020-07" db="EMBL/GenBank/DDBJ databases">
        <title>Genome sequence and genetic diversity analysis of an under-domesticated orphan crop, white fonio (Digitaria exilis).</title>
        <authorList>
            <person name="Bennetzen J.L."/>
            <person name="Chen S."/>
            <person name="Ma X."/>
            <person name="Wang X."/>
            <person name="Yssel A.E.J."/>
            <person name="Chaluvadi S.R."/>
            <person name="Johnson M."/>
            <person name="Gangashetty P."/>
            <person name="Hamidou F."/>
            <person name="Sanogo M.D."/>
            <person name="Zwaenepoel A."/>
            <person name="Wallace J."/>
            <person name="Van De Peer Y."/>
            <person name="Van Deynze A."/>
        </authorList>
    </citation>
    <scope>NUCLEOTIDE SEQUENCE</scope>
    <source>
        <tissue evidence="1">Leaves</tissue>
    </source>
</reference>
<dbReference type="EMBL" id="JACEFO010003144">
    <property type="protein sequence ID" value="KAF8644203.1"/>
    <property type="molecule type" value="Genomic_DNA"/>
</dbReference>
<name>A0A835A048_9POAL</name>